<dbReference type="HOGENOM" id="CLU_012358_2_3_11"/>
<dbReference type="FunFam" id="3.20.20.140:FF:000014">
    <property type="entry name" value="5-methylthioadenosine/S-adenosylhomocysteine deaminase"/>
    <property type="match status" value="1"/>
</dbReference>
<evidence type="ECO:0000256" key="3">
    <source>
        <dbReference type="ARBA" id="ARBA00022833"/>
    </source>
</evidence>
<keyword evidence="6" id="KW-1185">Reference proteome</keyword>
<dbReference type="Gene3D" id="2.30.40.10">
    <property type="entry name" value="Urease, subunit C, domain 1"/>
    <property type="match status" value="1"/>
</dbReference>
<dbReference type="eggNOG" id="COG0402">
    <property type="taxonomic scope" value="Bacteria"/>
</dbReference>
<dbReference type="EMBL" id="CP001802">
    <property type="protein sequence ID" value="ACY21068.1"/>
    <property type="molecule type" value="Genomic_DNA"/>
</dbReference>
<keyword evidence="3" id="KW-0862">Zinc</keyword>
<dbReference type="GO" id="GO:0016814">
    <property type="term" value="F:hydrolase activity, acting on carbon-nitrogen (but not peptide) bonds, in cyclic amidines"/>
    <property type="evidence" value="ECO:0007669"/>
    <property type="project" value="UniProtKB-ARBA"/>
</dbReference>
<evidence type="ECO:0000259" key="4">
    <source>
        <dbReference type="Pfam" id="PF01979"/>
    </source>
</evidence>
<dbReference type="CDD" id="cd01298">
    <property type="entry name" value="ATZ_TRZ_like"/>
    <property type="match status" value="1"/>
</dbReference>
<sequence length="473" mass="50346">MGSDMPSGPDGRSVTQVSEQILIENCHIVTVDARRREIDGGSVLVDGERIAAVEAGRIDDGDDRLCDTVIRVDGSGCVLTPGLINTHHHLYQWITRGMAADQTLFEWLTTLYPVWAGIDEAAVHAAALGGLAQLALSGCTTTTDHHYVFPRDGGDLLGAEIAAAEAMGLRFHPTRGSMDLSEKDGGLPPDTVVESIDEILTASAQAVDRWHDPGPGAMVRIGIAPCSPFSVTTDLLRESALLARDLGVQLHTHLAESPDENTYCAQQFGATPLQYMESVGWLGDDVWFAHGIEFDDDEIARLAATATGVAHCPTSNARLGNRICRTRDLVDASVPVGLGVDGAASNESARLLEEAHQAVLMARARGGPTALSTRTAIELATLGGARVLGRAEEIGSVEVGKFADLVLWDLSTAAHRDIDDPVAALVLGAIPPIRASWVHGRSIIDDGEVRTVDLDQVTRDVAREHDRLIARAG</sequence>
<dbReference type="InterPro" id="IPR011059">
    <property type="entry name" value="Metal-dep_hydrolase_composite"/>
</dbReference>
<dbReference type="AlphaFoldDB" id="D0L8Q1"/>
<dbReference type="KEGG" id="gbr:Gbro_1810"/>
<evidence type="ECO:0000256" key="2">
    <source>
        <dbReference type="ARBA" id="ARBA00022801"/>
    </source>
</evidence>
<evidence type="ECO:0000313" key="5">
    <source>
        <dbReference type="EMBL" id="ACY21068.1"/>
    </source>
</evidence>
<dbReference type="PANTHER" id="PTHR43794:SF11">
    <property type="entry name" value="AMIDOHYDROLASE-RELATED DOMAIN-CONTAINING PROTEIN"/>
    <property type="match status" value="1"/>
</dbReference>
<dbReference type="NCBIfam" id="NF006055">
    <property type="entry name" value="PRK08203.1"/>
    <property type="match status" value="1"/>
</dbReference>
<dbReference type="SUPFAM" id="SSF51338">
    <property type="entry name" value="Composite domain of metallo-dependent hydrolases"/>
    <property type="match status" value="1"/>
</dbReference>
<dbReference type="Proteomes" id="UP000001219">
    <property type="component" value="Chromosome"/>
</dbReference>
<feature type="domain" description="Amidohydrolase-related" evidence="4">
    <location>
        <begin position="78"/>
        <end position="417"/>
    </location>
</feature>
<gene>
    <name evidence="5" type="ordered locus">Gbro_1810</name>
</gene>
<accession>D0L8Q1</accession>
<name>D0L8Q1_GORB4</name>
<dbReference type="InterPro" id="IPR032466">
    <property type="entry name" value="Metal_Hydrolase"/>
</dbReference>
<protein>
    <submittedName>
        <fullName evidence="5">Amidohydrolase</fullName>
    </submittedName>
</protein>
<reference evidence="5 6" key="2">
    <citation type="journal article" date="2010" name="Stand. Genomic Sci.">
        <title>Complete genome sequence of Gordonia bronchialis type strain (3410).</title>
        <authorList>
            <person name="Ivanova N."/>
            <person name="Sikorski J."/>
            <person name="Jando M."/>
            <person name="Lapidus A."/>
            <person name="Nolan M."/>
            <person name="Lucas S."/>
            <person name="Del Rio T.G."/>
            <person name="Tice H."/>
            <person name="Copeland A."/>
            <person name="Cheng J.F."/>
            <person name="Chen F."/>
            <person name="Bruce D."/>
            <person name="Goodwin L."/>
            <person name="Pitluck S."/>
            <person name="Mavromatis K."/>
            <person name="Ovchinnikova G."/>
            <person name="Pati A."/>
            <person name="Chen A."/>
            <person name="Palaniappan K."/>
            <person name="Land M."/>
            <person name="Hauser L."/>
            <person name="Chang Y.J."/>
            <person name="Jeffries C.D."/>
            <person name="Chain P."/>
            <person name="Saunders E."/>
            <person name="Han C."/>
            <person name="Detter J.C."/>
            <person name="Brettin T."/>
            <person name="Rohde M."/>
            <person name="Goker M."/>
            <person name="Bristow J."/>
            <person name="Eisen J.A."/>
            <person name="Markowitz V."/>
            <person name="Hugenholtz P."/>
            <person name="Klenk H.P."/>
            <person name="Kyrpides N.C."/>
        </authorList>
    </citation>
    <scope>NUCLEOTIDE SEQUENCE [LARGE SCALE GENOMIC DNA]</scope>
    <source>
        <strain evidence="6">ATCC 25592 / DSM 43247 / BCRC 13721 / JCM 3198 / KCTC 3076 / NBRC 16047 / NCTC 10667</strain>
    </source>
</reference>
<proteinExistence type="predicted"/>
<dbReference type="Gene3D" id="3.20.20.140">
    <property type="entry name" value="Metal-dependent hydrolases"/>
    <property type="match status" value="1"/>
</dbReference>
<dbReference type="Pfam" id="PF01979">
    <property type="entry name" value="Amidohydro_1"/>
    <property type="match status" value="1"/>
</dbReference>
<dbReference type="GO" id="GO:0019239">
    <property type="term" value="F:deaminase activity"/>
    <property type="evidence" value="ECO:0007669"/>
    <property type="project" value="UniProtKB-ARBA"/>
</dbReference>
<organism evidence="5 6">
    <name type="scientific">Gordonia bronchialis (strain ATCC 25592 / DSM 43247 / BCRC 13721 / JCM 3198 / KCTC 3076 / NBRC 16047 / NCTC 10667)</name>
    <name type="common">Rhodococcus bronchialis</name>
    <dbReference type="NCBI Taxonomy" id="526226"/>
    <lineage>
        <taxon>Bacteria</taxon>
        <taxon>Bacillati</taxon>
        <taxon>Actinomycetota</taxon>
        <taxon>Actinomycetes</taxon>
        <taxon>Mycobacteriales</taxon>
        <taxon>Gordoniaceae</taxon>
        <taxon>Gordonia</taxon>
    </lineage>
</organism>
<dbReference type="InterPro" id="IPR006680">
    <property type="entry name" value="Amidohydro-rel"/>
</dbReference>
<keyword evidence="2" id="KW-0378">Hydrolase</keyword>
<dbReference type="SUPFAM" id="SSF51556">
    <property type="entry name" value="Metallo-dependent hydrolases"/>
    <property type="match status" value="1"/>
</dbReference>
<dbReference type="GO" id="GO:0046872">
    <property type="term" value="F:metal ion binding"/>
    <property type="evidence" value="ECO:0007669"/>
    <property type="project" value="UniProtKB-KW"/>
</dbReference>
<dbReference type="InterPro" id="IPR050287">
    <property type="entry name" value="MTA/SAH_deaminase"/>
</dbReference>
<evidence type="ECO:0000313" key="6">
    <source>
        <dbReference type="Proteomes" id="UP000001219"/>
    </source>
</evidence>
<keyword evidence="1" id="KW-0479">Metal-binding</keyword>
<dbReference type="STRING" id="526226.Gbro_1810"/>
<dbReference type="PANTHER" id="PTHR43794">
    <property type="entry name" value="AMINOHYDROLASE SSNA-RELATED"/>
    <property type="match status" value="1"/>
</dbReference>
<evidence type="ECO:0000256" key="1">
    <source>
        <dbReference type="ARBA" id="ARBA00022723"/>
    </source>
</evidence>
<reference evidence="6" key="1">
    <citation type="submission" date="2009-10" db="EMBL/GenBank/DDBJ databases">
        <title>The complete chromosome of Gordonia bronchialis DSM 43247.</title>
        <authorList>
            <consortium name="US DOE Joint Genome Institute (JGI-PGF)"/>
            <person name="Lucas S."/>
            <person name="Copeland A."/>
            <person name="Lapidus A."/>
            <person name="Glavina del Rio T."/>
            <person name="Dalin E."/>
            <person name="Tice H."/>
            <person name="Bruce D."/>
            <person name="Goodwin L."/>
            <person name="Pitluck S."/>
            <person name="Kyrpides N."/>
            <person name="Mavromatis K."/>
            <person name="Ivanova N."/>
            <person name="Ovchinnikova G."/>
            <person name="Saunders E."/>
            <person name="Brettin T."/>
            <person name="Detter J.C."/>
            <person name="Han C."/>
            <person name="Larimer F."/>
            <person name="Land M."/>
            <person name="Hauser L."/>
            <person name="Markowitz V."/>
            <person name="Cheng J.-F."/>
            <person name="Hugenholtz P."/>
            <person name="Woyke T."/>
            <person name="Wu D."/>
            <person name="Jando M."/>
            <person name="Schneider S."/>
            <person name="Goeker M."/>
            <person name="Klenk H.-P."/>
            <person name="Eisen J.A."/>
        </authorList>
    </citation>
    <scope>NUCLEOTIDE SEQUENCE [LARGE SCALE GENOMIC DNA]</scope>
    <source>
        <strain evidence="6">ATCC 25592 / DSM 43247 / BCRC 13721 / JCM 3198 / KCTC 3076 / NBRC 16047 / NCTC 10667</strain>
    </source>
</reference>